<reference evidence="2 3" key="1">
    <citation type="submission" date="2019-06" db="EMBL/GenBank/DDBJ databases">
        <title>Sequencing the genomes of 1000 actinobacteria strains.</title>
        <authorList>
            <person name="Klenk H.-P."/>
        </authorList>
    </citation>
    <scope>NUCLEOTIDE SEQUENCE [LARGE SCALE GENOMIC DNA]</scope>
    <source>
        <strain evidence="2 3">DSM 19828</strain>
    </source>
</reference>
<dbReference type="AlphaFoldDB" id="A0A542EHA0"/>
<organism evidence="2 3">
    <name type="scientific">Yimella lutea</name>
    <dbReference type="NCBI Taxonomy" id="587872"/>
    <lineage>
        <taxon>Bacteria</taxon>
        <taxon>Bacillati</taxon>
        <taxon>Actinomycetota</taxon>
        <taxon>Actinomycetes</taxon>
        <taxon>Micrococcales</taxon>
        <taxon>Dermacoccaceae</taxon>
        <taxon>Yimella</taxon>
    </lineage>
</organism>
<sequence length="70" mass="7597">MYRIKPTQRGVPRTRMSVLNPKAMVNAHTACRCIETQNVRSDESGGSQTEEQVSHSGGGPILRSNAADRG</sequence>
<keyword evidence="3" id="KW-1185">Reference proteome</keyword>
<dbReference type="Proteomes" id="UP000320806">
    <property type="component" value="Unassembled WGS sequence"/>
</dbReference>
<feature type="compositionally biased region" description="Polar residues" evidence="1">
    <location>
        <begin position="37"/>
        <end position="55"/>
    </location>
</feature>
<gene>
    <name evidence="2" type="ORF">FB459_2199</name>
</gene>
<evidence type="ECO:0000256" key="1">
    <source>
        <dbReference type="SAM" id="MobiDB-lite"/>
    </source>
</evidence>
<accession>A0A542EHA0</accession>
<feature type="region of interest" description="Disordered" evidence="1">
    <location>
        <begin position="37"/>
        <end position="70"/>
    </location>
</feature>
<protein>
    <submittedName>
        <fullName evidence="2">Uncharacterized protein</fullName>
    </submittedName>
</protein>
<name>A0A542EHA0_9MICO</name>
<dbReference type="EMBL" id="VFMO01000001">
    <property type="protein sequence ID" value="TQJ14699.1"/>
    <property type="molecule type" value="Genomic_DNA"/>
</dbReference>
<comment type="caution">
    <text evidence="2">The sequence shown here is derived from an EMBL/GenBank/DDBJ whole genome shotgun (WGS) entry which is preliminary data.</text>
</comment>
<evidence type="ECO:0000313" key="3">
    <source>
        <dbReference type="Proteomes" id="UP000320806"/>
    </source>
</evidence>
<proteinExistence type="predicted"/>
<evidence type="ECO:0000313" key="2">
    <source>
        <dbReference type="EMBL" id="TQJ14699.1"/>
    </source>
</evidence>